<reference evidence="1 2" key="1">
    <citation type="submission" date="2011-06" db="EMBL/GenBank/DDBJ databases">
        <title>The draft genome of Thiocapsa marina 5811.</title>
        <authorList>
            <consortium name="US DOE Joint Genome Institute (JGI-PGF)"/>
            <person name="Lucas S."/>
            <person name="Han J."/>
            <person name="Cheng J.-F."/>
            <person name="Goodwin L."/>
            <person name="Pitluck S."/>
            <person name="Peters L."/>
            <person name="Land M.L."/>
            <person name="Hauser L."/>
            <person name="Vogl K."/>
            <person name="Liu Z."/>
            <person name="Imhoff J."/>
            <person name="Thiel V."/>
            <person name="Frigaard N.-U."/>
            <person name="Bryant D."/>
            <person name="Woyke T.J."/>
        </authorList>
    </citation>
    <scope>NUCLEOTIDE SEQUENCE [LARGE SCALE GENOMIC DNA]</scope>
    <source>
        <strain evidence="1 2">5811</strain>
    </source>
</reference>
<name>F9UFL9_9GAMM</name>
<dbReference type="Proteomes" id="UP000005459">
    <property type="component" value="Unassembled WGS sequence"/>
</dbReference>
<sequence length="81" mass="8906">MSVRVMNHHSQGDACLVRRRRKMVLAAAELVLIAGDRALSLALCDLATMCLAAPYPSYTRVAARFRSASLEDLNTARTDQD</sequence>
<dbReference type="AlphaFoldDB" id="F9UFL9"/>
<evidence type="ECO:0000313" key="2">
    <source>
        <dbReference type="Proteomes" id="UP000005459"/>
    </source>
</evidence>
<keyword evidence="2" id="KW-1185">Reference proteome</keyword>
<dbReference type="EMBL" id="AFWV01000013">
    <property type="protein sequence ID" value="EGV16893.1"/>
    <property type="molecule type" value="Genomic_DNA"/>
</dbReference>
<accession>F9UFL9</accession>
<proteinExistence type="predicted"/>
<evidence type="ECO:0000313" key="1">
    <source>
        <dbReference type="EMBL" id="EGV16893.1"/>
    </source>
</evidence>
<gene>
    <name evidence="1" type="ORF">ThimaDRAFT_3722</name>
</gene>
<organism evidence="1 2">
    <name type="scientific">Thiocapsa marina 5811</name>
    <dbReference type="NCBI Taxonomy" id="768671"/>
    <lineage>
        <taxon>Bacteria</taxon>
        <taxon>Pseudomonadati</taxon>
        <taxon>Pseudomonadota</taxon>
        <taxon>Gammaproteobacteria</taxon>
        <taxon>Chromatiales</taxon>
        <taxon>Chromatiaceae</taxon>
        <taxon>Thiocapsa</taxon>
    </lineage>
</organism>
<protein>
    <submittedName>
        <fullName evidence="1">Uncharacterized protein</fullName>
    </submittedName>
</protein>